<evidence type="ECO:0000313" key="2">
    <source>
        <dbReference type="EMBL" id="KAF3541706.1"/>
    </source>
</evidence>
<reference evidence="2" key="1">
    <citation type="submission" date="2019-12" db="EMBL/GenBank/DDBJ databases">
        <title>Genome sequencing and annotation of Brassica cretica.</title>
        <authorList>
            <person name="Studholme D.J."/>
            <person name="Sarris P."/>
        </authorList>
    </citation>
    <scope>NUCLEOTIDE SEQUENCE</scope>
    <source>
        <strain evidence="2">PFS-109/04</strain>
        <tissue evidence="2">Leaf</tissue>
    </source>
</reference>
<name>A0A8S9QIK7_BRACR</name>
<protein>
    <submittedName>
        <fullName evidence="2">Uncharacterized protein</fullName>
    </submittedName>
</protein>
<feature type="region of interest" description="Disordered" evidence="1">
    <location>
        <begin position="1"/>
        <end position="26"/>
    </location>
</feature>
<proteinExistence type="predicted"/>
<evidence type="ECO:0000256" key="1">
    <source>
        <dbReference type="SAM" id="MobiDB-lite"/>
    </source>
</evidence>
<dbReference type="EMBL" id="QGKX02001290">
    <property type="protein sequence ID" value="KAF3541706.1"/>
    <property type="molecule type" value="Genomic_DNA"/>
</dbReference>
<comment type="caution">
    <text evidence="2">The sequence shown here is derived from an EMBL/GenBank/DDBJ whole genome shotgun (WGS) entry which is preliminary data.</text>
</comment>
<evidence type="ECO:0000313" key="3">
    <source>
        <dbReference type="Proteomes" id="UP000712600"/>
    </source>
</evidence>
<sequence length="112" mass="12908">MKRSLLFPPDQIGSSRRRRRRRSSHSYKRWSSVLELKRTPHHSLLLQCNHRGMSRLPRAPFSSSKSPRGLFLNLLPFIAFGVTRLWSGEKSLEYLPLFGSPPPPRNAGRDGE</sequence>
<accession>A0A8S9QIK7</accession>
<feature type="compositionally biased region" description="Basic residues" evidence="1">
    <location>
        <begin position="15"/>
        <end position="26"/>
    </location>
</feature>
<dbReference type="Proteomes" id="UP000712600">
    <property type="component" value="Unassembled WGS sequence"/>
</dbReference>
<gene>
    <name evidence="2" type="ORF">F2Q69_00024891</name>
</gene>
<dbReference type="AlphaFoldDB" id="A0A8S9QIK7"/>
<organism evidence="2 3">
    <name type="scientific">Brassica cretica</name>
    <name type="common">Mustard</name>
    <dbReference type="NCBI Taxonomy" id="69181"/>
    <lineage>
        <taxon>Eukaryota</taxon>
        <taxon>Viridiplantae</taxon>
        <taxon>Streptophyta</taxon>
        <taxon>Embryophyta</taxon>
        <taxon>Tracheophyta</taxon>
        <taxon>Spermatophyta</taxon>
        <taxon>Magnoliopsida</taxon>
        <taxon>eudicotyledons</taxon>
        <taxon>Gunneridae</taxon>
        <taxon>Pentapetalae</taxon>
        <taxon>rosids</taxon>
        <taxon>malvids</taxon>
        <taxon>Brassicales</taxon>
        <taxon>Brassicaceae</taxon>
        <taxon>Brassiceae</taxon>
        <taxon>Brassica</taxon>
    </lineage>
</organism>